<feature type="domain" description="MyTH4" evidence="4">
    <location>
        <begin position="414"/>
        <end position="563"/>
    </location>
</feature>
<dbReference type="SMART" id="SM00456">
    <property type="entry name" value="WW"/>
    <property type="match status" value="2"/>
</dbReference>
<dbReference type="Gene3D" id="2.20.70.10">
    <property type="match status" value="2"/>
</dbReference>
<feature type="compositionally biased region" description="Polar residues" evidence="1">
    <location>
        <begin position="148"/>
        <end position="172"/>
    </location>
</feature>
<feature type="region of interest" description="Disordered" evidence="1">
    <location>
        <begin position="325"/>
        <end position="346"/>
    </location>
</feature>
<feature type="domain" description="WW" evidence="2">
    <location>
        <begin position="18"/>
        <end position="52"/>
    </location>
</feature>
<dbReference type="SMART" id="SM00139">
    <property type="entry name" value="MyTH4"/>
    <property type="match status" value="1"/>
</dbReference>
<dbReference type="GO" id="GO:0005856">
    <property type="term" value="C:cytoskeleton"/>
    <property type="evidence" value="ECO:0007669"/>
    <property type="project" value="InterPro"/>
</dbReference>
<evidence type="ECO:0000256" key="1">
    <source>
        <dbReference type="SAM" id="MobiDB-lite"/>
    </source>
</evidence>
<evidence type="ECO:0000313" key="6">
    <source>
        <dbReference type="Proteomes" id="UP001151518"/>
    </source>
</evidence>
<feature type="compositionally biased region" description="Basic and acidic residues" evidence="1">
    <location>
        <begin position="206"/>
        <end position="230"/>
    </location>
</feature>
<dbReference type="OrthoDB" id="437889at2759"/>
<dbReference type="Gene3D" id="1.25.40.530">
    <property type="entry name" value="MyTH4 domain"/>
    <property type="match status" value="1"/>
</dbReference>
<comment type="caution">
    <text evidence="5">The sequence shown here is derived from an EMBL/GenBank/DDBJ whole genome shotgun (WGS) entry which is preliminary data.</text>
</comment>
<dbReference type="Pfam" id="PF00397">
    <property type="entry name" value="WW"/>
    <property type="match status" value="1"/>
</dbReference>
<dbReference type="GO" id="GO:0005737">
    <property type="term" value="C:cytoplasm"/>
    <property type="evidence" value="ECO:0007669"/>
    <property type="project" value="TreeGrafter"/>
</dbReference>
<gene>
    <name evidence="5" type="ORF">GGI25_001809</name>
</gene>
<dbReference type="PANTHER" id="PTHR45876:SF8">
    <property type="entry name" value="FI04035P"/>
    <property type="match status" value="1"/>
</dbReference>
<feature type="region of interest" description="Disordered" evidence="1">
    <location>
        <begin position="186"/>
        <end position="247"/>
    </location>
</feature>
<dbReference type="Pfam" id="PF00620">
    <property type="entry name" value="RhoGAP"/>
    <property type="match status" value="1"/>
</dbReference>
<reference evidence="5" key="1">
    <citation type="submission" date="2022-07" db="EMBL/GenBank/DDBJ databases">
        <title>Phylogenomic reconstructions and comparative analyses of Kickxellomycotina fungi.</title>
        <authorList>
            <person name="Reynolds N.K."/>
            <person name="Stajich J.E."/>
            <person name="Barry K."/>
            <person name="Grigoriev I.V."/>
            <person name="Crous P."/>
            <person name="Smith M.E."/>
        </authorList>
    </citation>
    <scope>NUCLEOTIDE SEQUENCE</scope>
    <source>
        <strain evidence="5">NRRL 3115</strain>
    </source>
</reference>
<dbReference type="InterPro" id="IPR036020">
    <property type="entry name" value="WW_dom_sf"/>
</dbReference>
<dbReference type="GO" id="GO:0005096">
    <property type="term" value="F:GTPase activator activity"/>
    <property type="evidence" value="ECO:0007669"/>
    <property type="project" value="TreeGrafter"/>
</dbReference>
<protein>
    <submittedName>
        <fullName evidence="5">Uncharacterized protein</fullName>
    </submittedName>
</protein>
<dbReference type="PROSITE" id="PS50020">
    <property type="entry name" value="WW_DOMAIN_2"/>
    <property type="match status" value="2"/>
</dbReference>
<evidence type="ECO:0000259" key="2">
    <source>
        <dbReference type="PROSITE" id="PS50020"/>
    </source>
</evidence>
<dbReference type="SMART" id="SM00324">
    <property type="entry name" value="RhoGAP"/>
    <property type="match status" value="1"/>
</dbReference>
<dbReference type="PANTHER" id="PTHR45876">
    <property type="entry name" value="FI04035P"/>
    <property type="match status" value="1"/>
</dbReference>
<feature type="domain" description="WW" evidence="2">
    <location>
        <begin position="58"/>
        <end position="91"/>
    </location>
</feature>
<evidence type="ECO:0000259" key="3">
    <source>
        <dbReference type="PROSITE" id="PS50238"/>
    </source>
</evidence>
<dbReference type="InterPro" id="IPR001202">
    <property type="entry name" value="WW_dom"/>
</dbReference>
<dbReference type="AlphaFoldDB" id="A0A9W8GA55"/>
<dbReference type="InterPro" id="IPR008936">
    <property type="entry name" value="Rho_GTPase_activation_prot"/>
</dbReference>
<sequence>MDSDTAAFELSTDTVSAERAIPEWLELHDPQTNRVVYANTVTGQCSWTRPDSSIVPRDPRGEWWELIDEESNMPYYYNSTTGATEWDPPEDATVVPFHALLSSSVGKRLSLVVSNRGSIAFNNDQFDILTRKASKASLRSTDGRMSRKNSLAASASCSRNKKFSATDSPSLETNCTDATIEELASATKAGRGSGDQNTPGANSRLDSSKAETQIKLESGRRAESSEDATRKERHRISAQRHSQSETALETLKEALVANGMTHCDESDASSENGYTAQHRTAIAEEERDTFDESHPGPVFPSHQFDYTVPASATVEYFRNSEQAVRADNANGRPRNHSELPRNGGIGPERMSALDCYPQGAASSIMIHSHRNRSMPSIRADNRLYGMRTFANTQFAAQKRGFLRRKVPLDEMISYTSETIARPLMNLPREMIRDAVRSFRVIQRFMGNIDGEVSPKEKFGEILWLANKGIRNQVLRDEIFCQLSKQTTGNPSPTAVEKGWMLMGVLLYAFRPTQLMFPHLEAFVDSAAIPTVMLRRFLHLQMNRAKRAGGRTAEMSSKELRLAMTVPSRPLLFGGSLSEIMADPELVNRKTGLPKILELLTGLIISLGGESTEGLFRVPGDSDTVAMARLQFEAGHPDFSQIRDPNVPASLLKEWLRDLAEPLIPESFYDRCMSTPEDPEIAMEVLDVLPEPSLKVVKYLLKFFAHLLQPSVQAKTKMDSSNLALVFGPSLLRNPVNDLKDMFANLSGEQRFVLTLIELIKST</sequence>
<feature type="compositionally biased region" description="Polar residues" evidence="1">
    <location>
        <begin position="194"/>
        <end position="205"/>
    </location>
</feature>
<dbReference type="CDD" id="cd00201">
    <property type="entry name" value="WW"/>
    <property type="match status" value="1"/>
</dbReference>
<feature type="domain" description="Rho-GAP" evidence="3">
    <location>
        <begin position="574"/>
        <end position="762"/>
    </location>
</feature>
<dbReference type="InterPro" id="IPR000198">
    <property type="entry name" value="RhoGAP_dom"/>
</dbReference>
<dbReference type="InterPro" id="IPR038185">
    <property type="entry name" value="MyTH4_dom_sf"/>
</dbReference>
<dbReference type="Pfam" id="PF00784">
    <property type="entry name" value="MyTH4"/>
    <property type="match status" value="1"/>
</dbReference>
<accession>A0A9W8GA55</accession>
<dbReference type="SUPFAM" id="SSF48350">
    <property type="entry name" value="GTPase activation domain, GAP"/>
    <property type="match status" value="1"/>
</dbReference>
<dbReference type="InterPro" id="IPR000857">
    <property type="entry name" value="MyTH4_dom"/>
</dbReference>
<organism evidence="5 6">
    <name type="scientific">Coemansia spiralis</name>
    <dbReference type="NCBI Taxonomy" id="417178"/>
    <lineage>
        <taxon>Eukaryota</taxon>
        <taxon>Fungi</taxon>
        <taxon>Fungi incertae sedis</taxon>
        <taxon>Zoopagomycota</taxon>
        <taxon>Kickxellomycotina</taxon>
        <taxon>Kickxellomycetes</taxon>
        <taxon>Kickxellales</taxon>
        <taxon>Kickxellaceae</taxon>
        <taxon>Coemansia</taxon>
    </lineage>
</organism>
<dbReference type="Gene3D" id="1.10.555.10">
    <property type="entry name" value="Rho GTPase activation protein"/>
    <property type="match status" value="1"/>
</dbReference>
<dbReference type="PROSITE" id="PS50238">
    <property type="entry name" value="RHOGAP"/>
    <property type="match status" value="1"/>
</dbReference>
<proteinExistence type="predicted"/>
<dbReference type="PROSITE" id="PS51016">
    <property type="entry name" value="MYTH4"/>
    <property type="match status" value="1"/>
</dbReference>
<name>A0A9W8GA55_9FUNG</name>
<feature type="region of interest" description="Disordered" evidence="1">
    <location>
        <begin position="134"/>
        <end position="172"/>
    </location>
</feature>
<dbReference type="GO" id="GO:0007165">
    <property type="term" value="P:signal transduction"/>
    <property type="evidence" value="ECO:0007669"/>
    <property type="project" value="InterPro"/>
</dbReference>
<dbReference type="SUPFAM" id="SSF51045">
    <property type="entry name" value="WW domain"/>
    <property type="match status" value="1"/>
</dbReference>
<dbReference type="EMBL" id="JANBTW010000015">
    <property type="protein sequence ID" value="KAJ2679037.1"/>
    <property type="molecule type" value="Genomic_DNA"/>
</dbReference>
<evidence type="ECO:0000259" key="4">
    <source>
        <dbReference type="PROSITE" id="PS51016"/>
    </source>
</evidence>
<dbReference type="Proteomes" id="UP001151518">
    <property type="component" value="Unassembled WGS sequence"/>
</dbReference>
<evidence type="ECO:0000313" key="5">
    <source>
        <dbReference type="EMBL" id="KAJ2679037.1"/>
    </source>
</evidence>